<sequence length="68" mass="7587">MVSQDSRSVGVRNSPDTRNIRGRQDEKRSSSKTISHELTYEYESMSNRKPGPSITDDNTATSPPRGAF</sequence>
<organism evidence="2">
    <name type="scientific">Timema californicum</name>
    <name type="common">California timema</name>
    <name type="synonym">Walking stick</name>
    <dbReference type="NCBI Taxonomy" id="61474"/>
    <lineage>
        <taxon>Eukaryota</taxon>
        <taxon>Metazoa</taxon>
        <taxon>Ecdysozoa</taxon>
        <taxon>Arthropoda</taxon>
        <taxon>Hexapoda</taxon>
        <taxon>Insecta</taxon>
        <taxon>Pterygota</taxon>
        <taxon>Neoptera</taxon>
        <taxon>Polyneoptera</taxon>
        <taxon>Phasmatodea</taxon>
        <taxon>Timematodea</taxon>
        <taxon>Timematoidea</taxon>
        <taxon>Timematidae</taxon>
        <taxon>Timema</taxon>
    </lineage>
</organism>
<gene>
    <name evidence="2" type="ORF">TCMB3V08_LOCUS9322</name>
</gene>
<feature type="compositionally biased region" description="Basic and acidic residues" evidence="1">
    <location>
        <begin position="18"/>
        <end position="39"/>
    </location>
</feature>
<protein>
    <submittedName>
        <fullName evidence="2">(California timema) hypothetical protein</fullName>
    </submittedName>
</protein>
<dbReference type="EMBL" id="OE184647">
    <property type="protein sequence ID" value="CAD7576759.1"/>
    <property type="molecule type" value="Genomic_DNA"/>
</dbReference>
<feature type="region of interest" description="Disordered" evidence="1">
    <location>
        <begin position="1"/>
        <end position="68"/>
    </location>
</feature>
<name>A0A7R9JCE9_TIMCA</name>
<accession>A0A7R9JCE9</accession>
<evidence type="ECO:0000313" key="2">
    <source>
        <dbReference type="EMBL" id="CAD7576759.1"/>
    </source>
</evidence>
<reference evidence="2" key="1">
    <citation type="submission" date="2020-11" db="EMBL/GenBank/DDBJ databases">
        <authorList>
            <person name="Tran Van P."/>
        </authorList>
    </citation>
    <scope>NUCLEOTIDE SEQUENCE</scope>
</reference>
<proteinExistence type="predicted"/>
<evidence type="ECO:0000256" key="1">
    <source>
        <dbReference type="SAM" id="MobiDB-lite"/>
    </source>
</evidence>
<dbReference type="AlphaFoldDB" id="A0A7R9JCE9"/>